<evidence type="ECO:0000313" key="2">
    <source>
        <dbReference type="Proteomes" id="UP000278416"/>
    </source>
</evidence>
<dbReference type="GeneID" id="55811032"/>
<dbReference type="Proteomes" id="UP000278416">
    <property type="component" value="Segment"/>
</dbReference>
<protein>
    <submittedName>
        <fullName evidence="1">Uncharacterized protein</fullName>
    </submittedName>
</protein>
<accession>A0A386KBG8</accession>
<proteinExistence type="predicted"/>
<dbReference type="EMBL" id="MH744419">
    <property type="protein sequence ID" value="AYD81580.1"/>
    <property type="molecule type" value="Genomic_DNA"/>
</dbReference>
<reference evidence="1 2" key="1">
    <citation type="submission" date="2018-08" db="EMBL/GenBank/DDBJ databases">
        <authorList>
            <person name="Edupali M."/>
            <person name="Eltaeb M."/>
            <person name="Griswold I."/>
            <person name="Han P."/>
            <person name="Iszauk E."/>
            <person name="Joshi S."/>
            <person name="Kim Y."/>
            <person name="Krakopolsky K."/>
            <person name="Kubyshko V."/>
            <person name="Lee J."/>
            <person name="Lee N.Y."/>
            <person name="Lumaj G."/>
            <person name="Muskovitz J."/>
            <person name="Ning J."/>
            <person name="Noll E."/>
            <person name="Persaud B."/>
            <person name="Shankar N."/>
            <person name="Shim K."/>
            <person name="Srinivasan C."/>
            <person name="Yoon I."/>
            <person name="Zhang S."/>
            <person name="Ziausyte U."/>
            <person name="Jarvik J.W."/>
            <person name="Mcguier N."/>
            <person name="Lopez A.J."/>
            <person name="Garlena R.A."/>
            <person name="Russell D.A."/>
            <person name="Pope W.H."/>
            <person name="Jacobs-Sera D."/>
            <person name="Hatfull G.F."/>
        </authorList>
    </citation>
    <scope>NUCLEOTIDE SEQUENCE [LARGE SCALE GENOMIC DNA]</scope>
</reference>
<organism evidence="1 2">
    <name type="scientific">Arthrobacter phage KBurrousTX</name>
    <dbReference type="NCBI Taxonomy" id="2315608"/>
    <lineage>
        <taxon>Viruses</taxon>
        <taxon>Duplodnaviria</taxon>
        <taxon>Heunggongvirae</taxon>
        <taxon>Uroviricota</taxon>
        <taxon>Caudoviricetes</taxon>
        <taxon>Klausavirus</taxon>
        <taxon>Klausavirus kburrousTX</taxon>
    </lineage>
</organism>
<dbReference type="KEGG" id="vg:55811032"/>
<dbReference type="RefSeq" id="YP_009881759.1">
    <property type="nucleotide sequence ID" value="NC_049442.1"/>
</dbReference>
<gene>
    <name evidence="1" type="primary">86</name>
    <name evidence="1" type="ORF">KBurrousTX_86</name>
</gene>
<keyword evidence="2" id="KW-1185">Reference proteome</keyword>
<sequence>MQNPTYPDPANAPLNTDPVTLPEVGDLVLYNTKMGGGVKVPAVVTALIDDRVCLNIMYPPHIVEDPIDFEQTEVKGTITYRPGSGIPGRWEPRP</sequence>
<name>A0A386KBG8_9CAUD</name>
<evidence type="ECO:0000313" key="1">
    <source>
        <dbReference type="EMBL" id="AYD81580.1"/>
    </source>
</evidence>